<feature type="chain" id="PRO_5043440716" evidence="1">
    <location>
        <begin position="21"/>
        <end position="112"/>
    </location>
</feature>
<gene>
    <name evidence="2" type="ORF">LTR25_000677</name>
</gene>
<proteinExistence type="predicted"/>
<comment type="caution">
    <text evidence="2">The sequence shown here is derived from an EMBL/GenBank/DDBJ whole genome shotgun (WGS) entry which is preliminary data.</text>
</comment>
<dbReference type="EMBL" id="JAXLQG010000001">
    <property type="protein sequence ID" value="KAK5545669.1"/>
    <property type="molecule type" value="Genomic_DNA"/>
</dbReference>
<protein>
    <submittedName>
        <fullName evidence="2">Uncharacterized protein</fullName>
    </submittedName>
</protein>
<dbReference type="AlphaFoldDB" id="A0AAV9QNT6"/>
<evidence type="ECO:0000313" key="2">
    <source>
        <dbReference type="EMBL" id="KAK5545669.1"/>
    </source>
</evidence>
<sequence>MKSAIYISLFLAAGLDLASARPLKYHNNQNHGREAVSSVYHTNQDHGRRHATVTYRDNQNHGRDVAAASIDIRQVSHDEEPHGTFSAIVGHFLSLGGPDGIMNSAAHILDRS</sequence>
<dbReference type="Proteomes" id="UP001345827">
    <property type="component" value="Unassembled WGS sequence"/>
</dbReference>
<evidence type="ECO:0000313" key="3">
    <source>
        <dbReference type="Proteomes" id="UP001345827"/>
    </source>
</evidence>
<reference evidence="2 3" key="1">
    <citation type="submission" date="2023-06" db="EMBL/GenBank/DDBJ databases">
        <title>Black Yeasts Isolated from many extreme environments.</title>
        <authorList>
            <person name="Coleine C."/>
            <person name="Stajich J.E."/>
            <person name="Selbmann L."/>
        </authorList>
    </citation>
    <scope>NUCLEOTIDE SEQUENCE [LARGE SCALE GENOMIC DNA]</scope>
    <source>
        <strain evidence="2 3">CCFEE 5887</strain>
    </source>
</reference>
<evidence type="ECO:0000256" key="1">
    <source>
        <dbReference type="SAM" id="SignalP"/>
    </source>
</evidence>
<feature type="signal peptide" evidence="1">
    <location>
        <begin position="1"/>
        <end position="20"/>
    </location>
</feature>
<name>A0AAV9QNT6_9PEZI</name>
<keyword evidence="1" id="KW-0732">Signal</keyword>
<organism evidence="2 3">
    <name type="scientific">Vermiconidia calcicola</name>
    <dbReference type="NCBI Taxonomy" id="1690605"/>
    <lineage>
        <taxon>Eukaryota</taxon>
        <taxon>Fungi</taxon>
        <taxon>Dikarya</taxon>
        <taxon>Ascomycota</taxon>
        <taxon>Pezizomycotina</taxon>
        <taxon>Dothideomycetes</taxon>
        <taxon>Dothideomycetidae</taxon>
        <taxon>Mycosphaerellales</taxon>
        <taxon>Extremaceae</taxon>
        <taxon>Vermiconidia</taxon>
    </lineage>
</organism>
<keyword evidence="3" id="KW-1185">Reference proteome</keyword>
<accession>A0AAV9QNT6</accession>